<keyword evidence="1" id="KW-0812">Transmembrane</keyword>
<feature type="transmembrane region" description="Helical" evidence="1">
    <location>
        <begin position="526"/>
        <end position="544"/>
    </location>
</feature>
<feature type="transmembrane region" description="Helical" evidence="1">
    <location>
        <begin position="823"/>
        <end position="847"/>
    </location>
</feature>
<feature type="transmembrane region" description="Helical" evidence="1">
    <location>
        <begin position="78"/>
        <end position="96"/>
    </location>
</feature>
<accession>A0ABM0LU68</accession>
<dbReference type="Proteomes" id="UP000694865">
    <property type="component" value="Unplaced"/>
</dbReference>
<evidence type="ECO:0000313" key="3">
    <source>
        <dbReference type="RefSeq" id="XP_006811309.1"/>
    </source>
</evidence>
<dbReference type="RefSeq" id="XP_006811309.1">
    <property type="nucleotide sequence ID" value="XM_006811246.1"/>
</dbReference>
<feature type="transmembrane region" description="Helical" evidence="1">
    <location>
        <begin position="451"/>
        <end position="475"/>
    </location>
</feature>
<feature type="transmembrane region" description="Helical" evidence="1">
    <location>
        <begin position="175"/>
        <end position="193"/>
    </location>
</feature>
<dbReference type="PANTHER" id="PTHR28658:SF1">
    <property type="entry name" value="MAJOR FACILITATOR SUPERFAMILY DOMAIN CONTAINING 13B"/>
    <property type="match status" value="1"/>
</dbReference>
<feature type="transmembrane region" description="Helical" evidence="1">
    <location>
        <begin position="686"/>
        <end position="707"/>
    </location>
</feature>
<proteinExistence type="predicted"/>
<feature type="transmembrane region" description="Helical" evidence="1">
    <location>
        <begin position="7"/>
        <end position="28"/>
    </location>
</feature>
<feature type="transmembrane region" description="Helical" evidence="1">
    <location>
        <begin position="284"/>
        <end position="300"/>
    </location>
</feature>
<dbReference type="SUPFAM" id="SSF103473">
    <property type="entry name" value="MFS general substrate transporter"/>
    <property type="match status" value="2"/>
</dbReference>
<evidence type="ECO:0000313" key="2">
    <source>
        <dbReference type="Proteomes" id="UP000694865"/>
    </source>
</evidence>
<sequence length="915" mass="105715">MALHKNALAYATTEIAASMMNSIFTFYYVKLFLNTYKISQEWFNVAQIIYLLWNAINDPLFAYFQDNSTHSIFKRRRYSILFGAPVFALSFLLPWFPWAEYKQNDWLIGVHLLVSVCAYDALFTFVLLAQCTLYAEMSKHHDDRLRLTRYGVIGNVIGSSSVFWCELLSNSLNNFRMFQIVCVLVALLSWLAMSYTGLNARSEYDVDVKRPTKDVEQEVKNSENEPPLSIFRGYWQIFRQRNVLILVMVNFCTEFHMTYGRNFLSILANELLPSEQVSDFVKKLLYGSVFVLPQVFVLLWSPVVQKVGAFKLYQMTFYIKICTAILMYLIGPSHPWILVCFILVDTIVPNATSRYLGILMSDCIDDDLKKYRRSSPRSSMFFGTNALFTKPAQSLAPMLVVAILNENGYEQVKIGEHFDPDVLGYMRRRLRDGSRRGVEVIREVSKMKVHYNAFSFALIQFALSMLNSLFTFYYVNLFLNTYKISQRWFTLAEGIYLFWSSLNDPLFAYIQDTSAVAIFHRRRLTILYGAPLLAISFILPWFPWGDYEHNEWLAGLHLVVSLCLYDTLLTFVLLAHSALYAEISFRHEERLRLTKYSQFASLFGSSAVLWAEMISNNFTNIRRFQGFCIMVAITSWLAMHIAVKSLKSEYESPADGERIWDRDLLLDNERTSIWTLYKQIFSQWNLVILLFVNFFAEFHMTFGRNFLSIFADELIPSYLLPNMLRKALYGSVFILPQIFVILTTSFVERVGGYRVYLMLFCVKVFTAILLYMSSAHPLFLVMFFVIDTSLPMAASKLFNLLLADNIDADMEKNKRVNPLSSMFFAANAVIIKPAQSIAPILIVAILNKNGFQDIRSGETTDPDIIGQLHYVMFQIVWLIPFVCGLVQIALWLKYTLRDSHLTSPKTVSTIFVSNI</sequence>
<feature type="transmembrane region" description="Helical" evidence="1">
    <location>
        <begin position="867"/>
        <end position="892"/>
    </location>
</feature>
<dbReference type="PANTHER" id="PTHR28658">
    <property type="entry name" value="TRANSMEMBRANE PROTEIN 180"/>
    <property type="match status" value="1"/>
</dbReference>
<dbReference type="Pfam" id="PF13347">
    <property type="entry name" value="MFS_2"/>
    <property type="match status" value="2"/>
</dbReference>
<keyword evidence="1" id="KW-0472">Membrane</keyword>
<feature type="transmembrane region" description="Helical" evidence="1">
    <location>
        <begin position="48"/>
        <end position="66"/>
    </location>
</feature>
<name>A0ABM0LU68_SACKO</name>
<gene>
    <name evidence="3" type="primary">LOC100371137</name>
</gene>
<dbReference type="Gene3D" id="1.20.1250.20">
    <property type="entry name" value="MFS general substrate transporter like domains"/>
    <property type="match status" value="2"/>
</dbReference>
<feature type="transmembrane region" description="Helical" evidence="1">
    <location>
        <begin position="243"/>
        <end position="264"/>
    </location>
</feature>
<feature type="transmembrane region" description="Helical" evidence="1">
    <location>
        <begin position="336"/>
        <end position="352"/>
    </location>
</feature>
<feature type="transmembrane region" description="Helical" evidence="1">
    <location>
        <begin position="150"/>
        <end position="169"/>
    </location>
</feature>
<keyword evidence="1" id="KW-1133">Transmembrane helix</keyword>
<evidence type="ECO:0000256" key="1">
    <source>
        <dbReference type="SAM" id="Phobius"/>
    </source>
</evidence>
<feature type="transmembrane region" description="Helical" evidence="1">
    <location>
        <begin position="754"/>
        <end position="772"/>
    </location>
</feature>
<reference evidence="3" key="1">
    <citation type="submission" date="2025-08" db="UniProtKB">
        <authorList>
            <consortium name="RefSeq"/>
        </authorList>
    </citation>
    <scope>IDENTIFICATION</scope>
    <source>
        <tissue evidence="3">Testes</tissue>
    </source>
</reference>
<feature type="transmembrane region" description="Helical" evidence="1">
    <location>
        <begin position="108"/>
        <end position="129"/>
    </location>
</feature>
<dbReference type="InterPro" id="IPR040035">
    <property type="entry name" value="TMEM180"/>
</dbReference>
<dbReference type="GeneID" id="100371137"/>
<feature type="transmembrane region" description="Helical" evidence="1">
    <location>
        <begin position="727"/>
        <end position="747"/>
    </location>
</feature>
<keyword evidence="2" id="KW-1185">Reference proteome</keyword>
<organism evidence="2 3">
    <name type="scientific">Saccoglossus kowalevskii</name>
    <name type="common">Acorn worm</name>
    <dbReference type="NCBI Taxonomy" id="10224"/>
    <lineage>
        <taxon>Eukaryota</taxon>
        <taxon>Metazoa</taxon>
        <taxon>Hemichordata</taxon>
        <taxon>Enteropneusta</taxon>
        <taxon>Harrimaniidae</taxon>
        <taxon>Saccoglossus</taxon>
    </lineage>
</organism>
<feature type="transmembrane region" description="Helical" evidence="1">
    <location>
        <begin position="556"/>
        <end position="581"/>
    </location>
</feature>
<feature type="transmembrane region" description="Helical" evidence="1">
    <location>
        <begin position="778"/>
        <end position="802"/>
    </location>
</feature>
<dbReference type="InterPro" id="IPR036259">
    <property type="entry name" value="MFS_trans_sf"/>
</dbReference>
<protein>
    <submittedName>
        <fullName evidence="3">Uncharacterized protein LOC100371137</fullName>
    </submittedName>
</protein>